<keyword evidence="5" id="KW-0677">Repeat</keyword>
<feature type="domain" description="ABC transporter" evidence="11">
    <location>
        <begin position="944"/>
        <end position="1181"/>
    </location>
</feature>
<dbReference type="InterPro" id="IPR003593">
    <property type="entry name" value="AAA+_ATPase"/>
</dbReference>
<dbReference type="InterPro" id="IPR011527">
    <property type="entry name" value="ABC1_TM_dom"/>
</dbReference>
<dbReference type="FunFam" id="3.40.50.300:FF:002283">
    <property type="entry name" value="p-GlycoProtein related"/>
    <property type="match status" value="1"/>
</dbReference>
<feature type="transmembrane region" description="Helical" evidence="10">
    <location>
        <begin position="636"/>
        <end position="654"/>
    </location>
</feature>
<feature type="transmembrane region" description="Helical" evidence="10">
    <location>
        <begin position="57"/>
        <end position="81"/>
    </location>
</feature>
<feature type="domain" description="ABC transmembrane type-1" evidence="12">
    <location>
        <begin position="13"/>
        <end position="222"/>
    </location>
</feature>
<dbReference type="GO" id="GO:0016887">
    <property type="term" value="F:ATP hydrolysis activity"/>
    <property type="evidence" value="ECO:0007669"/>
    <property type="project" value="InterPro"/>
</dbReference>
<feature type="transmembrane region" description="Helical" evidence="10">
    <location>
        <begin position="674"/>
        <end position="693"/>
    </location>
</feature>
<evidence type="ECO:0000256" key="10">
    <source>
        <dbReference type="SAM" id="Phobius"/>
    </source>
</evidence>
<evidence type="ECO:0000259" key="12">
    <source>
        <dbReference type="PROSITE" id="PS50929"/>
    </source>
</evidence>
<dbReference type="InterPro" id="IPR036640">
    <property type="entry name" value="ABC1_TM_sf"/>
</dbReference>
<organism evidence="13 14">
    <name type="scientific">Ditylenchus dipsaci</name>
    <dbReference type="NCBI Taxonomy" id="166011"/>
    <lineage>
        <taxon>Eukaryota</taxon>
        <taxon>Metazoa</taxon>
        <taxon>Ecdysozoa</taxon>
        <taxon>Nematoda</taxon>
        <taxon>Chromadorea</taxon>
        <taxon>Rhabditida</taxon>
        <taxon>Tylenchina</taxon>
        <taxon>Tylenchomorpha</taxon>
        <taxon>Sphaerularioidea</taxon>
        <taxon>Anguinidae</taxon>
        <taxon>Anguininae</taxon>
        <taxon>Ditylenchus</taxon>
    </lineage>
</organism>
<feature type="domain" description="ABC transmembrane type-1" evidence="12">
    <location>
        <begin position="622"/>
        <end position="911"/>
    </location>
</feature>
<dbReference type="InterPro" id="IPR017871">
    <property type="entry name" value="ABC_transporter-like_CS"/>
</dbReference>
<reference evidence="14" key="1">
    <citation type="submission" date="2022-11" db="UniProtKB">
        <authorList>
            <consortium name="WormBaseParasite"/>
        </authorList>
    </citation>
    <scope>IDENTIFICATION</scope>
</reference>
<dbReference type="InterPro" id="IPR027417">
    <property type="entry name" value="P-loop_NTPase"/>
</dbReference>
<dbReference type="Gene3D" id="3.40.50.300">
    <property type="entry name" value="P-loop containing nucleotide triphosphate hydrolases"/>
    <property type="match status" value="2"/>
</dbReference>
<dbReference type="GO" id="GO:0015421">
    <property type="term" value="F:ABC-type oligopeptide transporter activity"/>
    <property type="evidence" value="ECO:0007669"/>
    <property type="project" value="TreeGrafter"/>
</dbReference>
<dbReference type="SMART" id="SM00382">
    <property type="entry name" value="AAA"/>
    <property type="match status" value="2"/>
</dbReference>
<evidence type="ECO:0000259" key="11">
    <source>
        <dbReference type="PROSITE" id="PS50893"/>
    </source>
</evidence>
<dbReference type="SUPFAM" id="SSF90123">
    <property type="entry name" value="ABC transporter transmembrane region"/>
    <property type="match status" value="2"/>
</dbReference>
<protein>
    <submittedName>
        <fullName evidence="14">p-glycoprotein</fullName>
    </submittedName>
</protein>
<dbReference type="CDD" id="cd03249">
    <property type="entry name" value="ABC_MTABC3_MDL1_MDL2"/>
    <property type="match status" value="1"/>
</dbReference>
<keyword evidence="3" id="KW-0813">Transport</keyword>
<dbReference type="CDD" id="cd18577">
    <property type="entry name" value="ABC_6TM_Pgp_ABCB1_D1_like"/>
    <property type="match status" value="1"/>
</dbReference>
<keyword evidence="4 10" id="KW-0812">Transmembrane</keyword>
<dbReference type="WBParaSite" id="jg19822">
    <property type="protein sequence ID" value="jg19822"/>
    <property type="gene ID" value="jg19822"/>
</dbReference>
<evidence type="ECO:0000313" key="14">
    <source>
        <dbReference type="WBParaSite" id="jg19822"/>
    </source>
</evidence>
<keyword evidence="13" id="KW-1185">Reference proteome</keyword>
<dbReference type="InterPro" id="IPR039421">
    <property type="entry name" value="Type_1_exporter"/>
</dbReference>
<feature type="transmembrane region" description="Helical" evidence="10">
    <location>
        <begin position="161"/>
        <end position="181"/>
    </location>
</feature>
<keyword evidence="7" id="KW-0067">ATP-binding</keyword>
<keyword evidence="8 10" id="KW-1133">Transmembrane helix</keyword>
<feature type="transmembrane region" description="Helical" evidence="10">
    <location>
        <begin position="745"/>
        <end position="765"/>
    </location>
</feature>
<dbReference type="GO" id="GO:0090374">
    <property type="term" value="P:oligopeptide export from mitochondrion"/>
    <property type="evidence" value="ECO:0007669"/>
    <property type="project" value="TreeGrafter"/>
</dbReference>
<dbReference type="PROSITE" id="PS50893">
    <property type="entry name" value="ABC_TRANSPORTER_2"/>
    <property type="match status" value="2"/>
</dbReference>
<keyword evidence="6" id="KW-0547">Nucleotide-binding</keyword>
<dbReference type="AlphaFoldDB" id="A0A915DIH9"/>
<sequence>FRFSSKSDRSMVVIGILFGIVTGVFQPLSMLLSGKLANVLIVSSKELYSEELWDQGMRLVAINGVIGVTLMIFTFFQYFLLRYACLNITNTLRIKFLQSILKQDAAWLDTQKFGSINAQLNENIDRIRDGIGDKIGLLVRGLSMFVCCVALSFYINWQITAVIVAMGPCSALAMSFMARLVSNASKKYMETSDMAAAVLQESIMNVKTVQSCNGQSSMVNNYGAMKFAHGETTPGDVLIVTNLVMFGAYFLGVMSPHIMSILKARVAASIIYKRIDRVPQIDSSSSEGKWLEEVRGEVTFDNVSFSYPNRLDKPVLNGLSWSAQPGETVALVGHSGSGKSTCMSLLTRLYEPSGGTVEVDGVDISQLNLRCLRNLVGVVEQEPCLFHATIFDNISLGRCSLDQVKKVCKMANAHQFILQLPNTYFTLIGAYPGIQLSGGQKQRIAIARALVTNPKILVLDEATSALDAESEVLVQNALQTASQGRTTLIIAHRLSTLRNVNRIVLIDNGKVVETGTHSELAAKDPDHSIYASLVKSQQFAEASKMTPPKREKRLSERQDYETPIPFNRQFSSHSSMISGLDIIVDNKSPITTSHIDDLPQKKMFNSNVWLVYKNCNNNYGKLISGIIFAMFRGLELALYVQVMNFVFVAYENFSGDIDQFRDQQFRIAVQNLSLGLYSVVTIFGAVAVLGWAAENVIDKIKVRALKNVLEQEGAFFDRSETSNAKIVQQLSSEPLNMKATVDIRFYQFVGHGTAFISLFIIALFFSWQITLTGLLVFCVLCAILVVLAKNMQKQLKIVNDVDDSAKIAVEIIENVRTIQLLTKEAYFLQKYFEKLHATMQPLIKAAIYDALMFSITQSFMYVSDLFCFGVGVYLVYNGLNRPSEAFVGAMNMGTASWTVLFVSTSFSDILRAGPASRIVFDLINAKSSIHEDENGLKQDIDGNVELEEVEFAYPSRPEINVANGLSLKACQGQTVALVGPSGSGKSTVVCLLERFYAPKTGKVRMDGVGVDKYSIQHLRGQMALVGQEPVLFSGTIFDNIRLGVEEHTTMNDVKESCVLANANEFIEALPLGYFTEVGEKGAQLSGGQKQRIAIARALVAKPRVLILDEATSALDGCLEKAVQQALDAASAGRTCITIAHRLASVQHSSNIFYIKNGKVSESGTYAQLVQNEDSAFAQMVKKQELQS</sequence>
<dbReference type="SUPFAM" id="SSF52540">
    <property type="entry name" value="P-loop containing nucleoside triphosphate hydrolases"/>
    <property type="match status" value="2"/>
</dbReference>
<evidence type="ECO:0000256" key="4">
    <source>
        <dbReference type="ARBA" id="ARBA00022692"/>
    </source>
</evidence>
<feature type="domain" description="ABC transporter" evidence="11">
    <location>
        <begin position="298"/>
        <end position="533"/>
    </location>
</feature>
<evidence type="ECO:0000256" key="8">
    <source>
        <dbReference type="ARBA" id="ARBA00022989"/>
    </source>
</evidence>
<dbReference type="PANTHER" id="PTHR43394">
    <property type="entry name" value="ATP-DEPENDENT PERMEASE MDL1, MITOCHONDRIAL"/>
    <property type="match status" value="1"/>
</dbReference>
<dbReference type="PROSITE" id="PS00211">
    <property type="entry name" value="ABC_TRANSPORTER_1"/>
    <property type="match status" value="2"/>
</dbReference>
<keyword evidence="9 10" id="KW-0472">Membrane</keyword>
<dbReference type="GO" id="GO:0005524">
    <property type="term" value="F:ATP binding"/>
    <property type="evidence" value="ECO:0007669"/>
    <property type="project" value="UniProtKB-KW"/>
</dbReference>
<accession>A0A915DIH9</accession>
<dbReference type="FunFam" id="3.40.50.300:FF:001797">
    <property type="entry name" value="ABC transporter, putative"/>
    <property type="match status" value="1"/>
</dbReference>
<comment type="similarity">
    <text evidence="2">Belongs to the ABC transporter superfamily. ABCB family. Multidrug resistance exporter (TC 3.A.1.201) subfamily.</text>
</comment>
<dbReference type="InterPro" id="IPR003439">
    <property type="entry name" value="ABC_transporter-like_ATP-bd"/>
</dbReference>
<dbReference type="GO" id="GO:0005743">
    <property type="term" value="C:mitochondrial inner membrane"/>
    <property type="evidence" value="ECO:0007669"/>
    <property type="project" value="TreeGrafter"/>
</dbReference>
<evidence type="ECO:0000256" key="2">
    <source>
        <dbReference type="ARBA" id="ARBA00007577"/>
    </source>
</evidence>
<evidence type="ECO:0000256" key="1">
    <source>
        <dbReference type="ARBA" id="ARBA00004141"/>
    </source>
</evidence>
<feature type="transmembrane region" description="Helical" evidence="10">
    <location>
        <begin position="135"/>
        <end position="155"/>
    </location>
</feature>
<dbReference type="Pfam" id="PF00664">
    <property type="entry name" value="ABC_membrane"/>
    <property type="match status" value="2"/>
</dbReference>
<dbReference type="PANTHER" id="PTHR43394:SF11">
    <property type="entry name" value="ATP-BINDING CASSETTE TRANSPORTER"/>
    <property type="match status" value="1"/>
</dbReference>
<evidence type="ECO:0000313" key="13">
    <source>
        <dbReference type="Proteomes" id="UP000887574"/>
    </source>
</evidence>
<dbReference type="Gene3D" id="1.20.1560.10">
    <property type="entry name" value="ABC transporter type 1, transmembrane domain"/>
    <property type="match status" value="2"/>
</dbReference>
<evidence type="ECO:0000256" key="5">
    <source>
        <dbReference type="ARBA" id="ARBA00022737"/>
    </source>
</evidence>
<dbReference type="Pfam" id="PF00005">
    <property type="entry name" value="ABC_tran"/>
    <property type="match status" value="2"/>
</dbReference>
<feature type="transmembrane region" description="Helical" evidence="10">
    <location>
        <begin position="771"/>
        <end position="788"/>
    </location>
</feature>
<dbReference type="Proteomes" id="UP000887574">
    <property type="component" value="Unplaced"/>
</dbReference>
<proteinExistence type="inferred from homology"/>
<evidence type="ECO:0000256" key="9">
    <source>
        <dbReference type="ARBA" id="ARBA00023136"/>
    </source>
</evidence>
<name>A0A915DIH9_9BILA</name>
<evidence type="ECO:0000256" key="3">
    <source>
        <dbReference type="ARBA" id="ARBA00022448"/>
    </source>
</evidence>
<comment type="subcellular location">
    <subcellularLocation>
        <location evidence="1">Membrane</location>
        <topology evidence="1">Multi-pass membrane protein</topology>
    </subcellularLocation>
</comment>
<feature type="transmembrane region" description="Helical" evidence="10">
    <location>
        <begin position="12"/>
        <end position="37"/>
    </location>
</feature>
<evidence type="ECO:0000256" key="6">
    <source>
        <dbReference type="ARBA" id="ARBA00022741"/>
    </source>
</evidence>
<dbReference type="PROSITE" id="PS50929">
    <property type="entry name" value="ABC_TM1F"/>
    <property type="match status" value="2"/>
</dbReference>
<evidence type="ECO:0000256" key="7">
    <source>
        <dbReference type="ARBA" id="ARBA00022840"/>
    </source>
</evidence>